<organism evidence="1 2">
    <name type="scientific">Caerostris extrusa</name>
    <name type="common">Bark spider</name>
    <name type="synonym">Caerostris bankana</name>
    <dbReference type="NCBI Taxonomy" id="172846"/>
    <lineage>
        <taxon>Eukaryota</taxon>
        <taxon>Metazoa</taxon>
        <taxon>Ecdysozoa</taxon>
        <taxon>Arthropoda</taxon>
        <taxon>Chelicerata</taxon>
        <taxon>Arachnida</taxon>
        <taxon>Araneae</taxon>
        <taxon>Araneomorphae</taxon>
        <taxon>Entelegynae</taxon>
        <taxon>Araneoidea</taxon>
        <taxon>Araneidae</taxon>
        <taxon>Caerostris</taxon>
    </lineage>
</organism>
<protein>
    <submittedName>
        <fullName evidence="1">Uncharacterized protein</fullName>
    </submittedName>
</protein>
<comment type="caution">
    <text evidence="1">The sequence shown here is derived from an EMBL/GenBank/DDBJ whole genome shotgun (WGS) entry which is preliminary data.</text>
</comment>
<dbReference type="EMBL" id="BPLR01006857">
    <property type="protein sequence ID" value="GIY12826.1"/>
    <property type="molecule type" value="Genomic_DNA"/>
</dbReference>
<accession>A0AAV4QVD1</accession>
<gene>
    <name evidence="1" type="ORF">CEXT_407471</name>
</gene>
<dbReference type="AlphaFoldDB" id="A0AAV4QVD1"/>
<evidence type="ECO:0000313" key="1">
    <source>
        <dbReference type="EMBL" id="GIY12826.1"/>
    </source>
</evidence>
<name>A0AAV4QVD1_CAEEX</name>
<dbReference type="Proteomes" id="UP001054945">
    <property type="component" value="Unassembled WGS sequence"/>
</dbReference>
<evidence type="ECO:0000313" key="2">
    <source>
        <dbReference type="Proteomes" id="UP001054945"/>
    </source>
</evidence>
<sequence>MRQRKNAWAYVKGLDSVFGMEKQPHLLINIGDDLLFVDLRFGMSAATIGGLGGRSLLIPLISVGVGGSLSNKRLQIEGIKRSFLEGGGGWERRRNVFAKRQPSQWSAPKGERGRLSC</sequence>
<keyword evidence="2" id="KW-1185">Reference proteome</keyword>
<proteinExistence type="predicted"/>
<reference evidence="1 2" key="1">
    <citation type="submission" date="2021-06" db="EMBL/GenBank/DDBJ databases">
        <title>Caerostris extrusa draft genome.</title>
        <authorList>
            <person name="Kono N."/>
            <person name="Arakawa K."/>
        </authorList>
    </citation>
    <scope>NUCLEOTIDE SEQUENCE [LARGE SCALE GENOMIC DNA]</scope>
</reference>